<protein>
    <submittedName>
        <fullName evidence="1">Peptidoglycan-binding LysM</fullName>
    </submittedName>
</protein>
<dbReference type="EMBL" id="LR134318">
    <property type="protein sequence ID" value="VEF09115.1"/>
    <property type="molecule type" value="Genomic_DNA"/>
</dbReference>
<dbReference type="AlphaFoldDB" id="A0A448DQN4"/>
<organism evidence="1 2">
    <name type="scientific">Pseudomonas fluorescens</name>
    <dbReference type="NCBI Taxonomy" id="294"/>
    <lineage>
        <taxon>Bacteria</taxon>
        <taxon>Pseudomonadati</taxon>
        <taxon>Pseudomonadota</taxon>
        <taxon>Gammaproteobacteria</taxon>
        <taxon>Pseudomonadales</taxon>
        <taxon>Pseudomonadaceae</taxon>
        <taxon>Pseudomonas</taxon>
    </lineage>
</organism>
<name>A0A448DQN4_PSEFL</name>
<evidence type="ECO:0000313" key="1">
    <source>
        <dbReference type="EMBL" id="VEF09115.1"/>
    </source>
</evidence>
<gene>
    <name evidence="1" type="ORF">NCTC9428_01103</name>
</gene>
<proteinExistence type="predicted"/>
<sequence>MPYRNAEGKEVVSDIGIFRLDGKVELSCFAGATAQGQAGVKAQYKPKEVEASGATALLSPPDMAVDKKRGGSLGLKGNAFAGVQGGGTITGTLKWLDSTKQGVGRSSQDRRTIVVIRTGRAW</sequence>
<evidence type="ECO:0000313" key="2">
    <source>
        <dbReference type="Proteomes" id="UP000281909"/>
    </source>
</evidence>
<dbReference type="OrthoDB" id="5835015at2"/>
<accession>A0A448DQN4</accession>
<reference evidence="1 2" key="1">
    <citation type="submission" date="2018-12" db="EMBL/GenBank/DDBJ databases">
        <authorList>
            <consortium name="Pathogen Informatics"/>
        </authorList>
    </citation>
    <scope>NUCLEOTIDE SEQUENCE [LARGE SCALE GENOMIC DNA]</scope>
    <source>
        <strain evidence="1 2">NCTC9428</strain>
    </source>
</reference>
<dbReference type="RefSeq" id="WP_126360541.1">
    <property type="nucleotide sequence ID" value="NZ_LR134318.1"/>
</dbReference>
<dbReference type="Proteomes" id="UP000281909">
    <property type="component" value="Chromosome"/>
</dbReference>